<dbReference type="EMBL" id="BMAW01037987">
    <property type="protein sequence ID" value="GFU50673.1"/>
    <property type="molecule type" value="Genomic_DNA"/>
</dbReference>
<feature type="region of interest" description="Disordered" evidence="1">
    <location>
        <begin position="1"/>
        <end position="37"/>
    </location>
</feature>
<feature type="compositionally biased region" description="Low complexity" evidence="1">
    <location>
        <begin position="1"/>
        <end position="20"/>
    </location>
</feature>
<evidence type="ECO:0000256" key="1">
    <source>
        <dbReference type="SAM" id="MobiDB-lite"/>
    </source>
</evidence>
<feature type="region of interest" description="Disordered" evidence="1">
    <location>
        <begin position="55"/>
        <end position="84"/>
    </location>
</feature>
<sequence length="84" mass="9228">METSTSIRTTSVTSKLTSSSFDEESMSIHRTTRRAAELEDDSITFSSKKTRLASAYEADESSLSTSHRAAVHDSFMGESITESK</sequence>
<keyword evidence="3" id="KW-1185">Reference proteome</keyword>
<name>A0A8X6UQU7_NEPPI</name>
<comment type="caution">
    <text evidence="2">The sequence shown here is derived from an EMBL/GenBank/DDBJ whole genome shotgun (WGS) entry which is preliminary data.</text>
</comment>
<evidence type="ECO:0000313" key="3">
    <source>
        <dbReference type="Proteomes" id="UP000887013"/>
    </source>
</evidence>
<protein>
    <submittedName>
        <fullName evidence="2">Uncharacterized protein</fullName>
    </submittedName>
</protein>
<evidence type="ECO:0000313" key="2">
    <source>
        <dbReference type="EMBL" id="GFU50673.1"/>
    </source>
</evidence>
<reference evidence="2" key="1">
    <citation type="submission" date="2020-08" db="EMBL/GenBank/DDBJ databases">
        <title>Multicomponent nature underlies the extraordinary mechanical properties of spider dragline silk.</title>
        <authorList>
            <person name="Kono N."/>
            <person name="Nakamura H."/>
            <person name="Mori M."/>
            <person name="Yoshida Y."/>
            <person name="Ohtoshi R."/>
            <person name="Malay A.D."/>
            <person name="Moran D.A.P."/>
            <person name="Tomita M."/>
            <person name="Numata K."/>
            <person name="Arakawa K."/>
        </authorList>
    </citation>
    <scope>NUCLEOTIDE SEQUENCE</scope>
</reference>
<gene>
    <name evidence="2" type="ORF">NPIL_572981</name>
</gene>
<dbReference type="Proteomes" id="UP000887013">
    <property type="component" value="Unassembled WGS sequence"/>
</dbReference>
<proteinExistence type="predicted"/>
<dbReference type="AlphaFoldDB" id="A0A8X6UQU7"/>
<accession>A0A8X6UQU7</accession>
<organism evidence="2 3">
    <name type="scientific">Nephila pilipes</name>
    <name type="common">Giant wood spider</name>
    <name type="synonym">Nephila maculata</name>
    <dbReference type="NCBI Taxonomy" id="299642"/>
    <lineage>
        <taxon>Eukaryota</taxon>
        <taxon>Metazoa</taxon>
        <taxon>Ecdysozoa</taxon>
        <taxon>Arthropoda</taxon>
        <taxon>Chelicerata</taxon>
        <taxon>Arachnida</taxon>
        <taxon>Araneae</taxon>
        <taxon>Araneomorphae</taxon>
        <taxon>Entelegynae</taxon>
        <taxon>Araneoidea</taxon>
        <taxon>Nephilidae</taxon>
        <taxon>Nephila</taxon>
    </lineage>
</organism>
<feature type="non-terminal residue" evidence="2">
    <location>
        <position position="84"/>
    </location>
</feature>